<feature type="transmembrane region" description="Helical" evidence="2">
    <location>
        <begin position="327"/>
        <end position="345"/>
    </location>
</feature>
<feature type="transmembrane region" description="Helical" evidence="2">
    <location>
        <begin position="215"/>
        <end position="236"/>
    </location>
</feature>
<feature type="region of interest" description="Disordered" evidence="1">
    <location>
        <begin position="100"/>
        <end position="125"/>
    </location>
</feature>
<dbReference type="Proteomes" id="UP001218188">
    <property type="component" value="Unassembled WGS sequence"/>
</dbReference>
<gene>
    <name evidence="3" type="ORF">C8F04DRAFT_1340931</name>
</gene>
<feature type="compositionally biased region" description="Basic and acidic residues" evidence="1">
    <location>
        <begin position="104"/>
        <end position="125"/>
    </location>
</feature>
<keyword evidence="2" id="KW-0472">Membrane</keyword>
<sequence>MPAPPTFLSWVDAEQRRKGPGAGLARGGEGSEGLDELVEWERLLFTTRRAQSDNYWLNTRTPARPCLLQINVSGPGRDLHSGVFGHTVHEPITNLISLMPRARRGPDGGRRGRGGEGRGVGFEHARARSAHNTRAVLYARRVRTRCAWAAASLSPRAMPLCMQDDSPARAWERRARWRMGVSGPIAAAAPIRVAVRLRGGHMRMSAATRPAPRAWVWAAARIVVVVAFAFTSEVWVRAWCLGVRSVFGCACATAGYDATYEAVPSGHLLGCVGVVDARAHAHLLGCMDELMGGLCVCPSRSDADAGTDADAALVAPTHAPATRPPSLALLLFFIFYFTIFIYAFIGGPFGFGFAFARALHGLVLVLCEPLSPPPGQRLGPFLLFIVIPALGADRVVRVLRPTCTFLASPLPSAISEELNDSIGAALGRVKGALSGGGGVEGGQGWERAGRAGERFFRDGEAFAERGWTSPHEPARAVRARCAWAAARGAYAYTRAREAVEVEVGPLADKRAAPARCAWGVSACVWSLGYSIADVEGVAGGQIALREDKVRVVFRYFPFVDGERRRGEGNGRGRGNGSRSRSRSRSGRLVGSVFISTWATLALACRAMGGARRGTGDVHARGAKSARTRRTRCASWRCGGGPGTRARRLFRELAEVTEGVGAPPLRRFVGGWAIGDRWGGGGDVGAVKIGRCGGRWMRRVLDVASVLGRERSTGGLLGREPYASCHRAGGR</sequence>
<accession>A0AAD6X5P3</accession>
<dbReference type="Gene3D" id="3.40.630.10">
    <property type="entry name" value="Zn peptidases"/>
    <property type="match status" value="1"/>
</dbReference>
<name>A0AAD6X5P3_9AGAR</name>
<proteinExistence type="predicted"/>
<keyword evidence="4" id="KW-1185">Reference proteome</keyword>
<evidence type="ECO:0000256" key="1">
    <source>
        <dbReference type="SAM" id="MobiDB-lite"/>
    </source>
</evidence>
<comment type="caution">
    <text evidence="3">The sequence shown here is derived from an EMBL/GenBank/DDBJ whole genome shotgun (WGS) entry which is preliminary data.</text>
</comment>
<keyword evidence="2" id="KW-1133">Transmembrane helix</keyword>
<organism evidence="3 4">
    <name type="scientific">Mycena alexandri</name>
    <dbReference type="NCBI Taxonomy" id="1745969"/>
    <lineage>
        <taxon>Eukaryota</taxon>
        <taxon>Fungi</taxon>
        <taxon>Dikarya</taxon>
        <taxon>Basidiomycota</taxon>
        <taxon>Agaricomycotina</taxon>
        <taxon>Agaricomycetes</taxon>
        <taxon>Agaricomycetidae</taxon>
        <taxon>Agaricales</taxon>
        <taxon>Marasmiineae</taxon>
        <taxon>Mycenaceae</taxon>
        <taxon>Mycena</taxon>
    </lineage>
</organism>
<evidence type="ECO:0000256" key="2">
    <source>
        <dbReference type="SAM" id="Phobius"/>
    </source>
</evidence>
<dbReference type="Gene3D" id="3.30.70.360">
    <property type="match status" value="1"/>
</dbReference>
<evidence type="ECO:0000313" key="4">
    <source>
        <dbReference type="Proteomes" id="UP001218188"/>
    </source>
</evidence>
<reference evidence="3" key="1">
    <citation type="submission" date="2023-03" db="EMBL/GenBank/DDBJ databases">
        <title>Massive genome expansion in bonnet fungi (Mycena s.s.) driven by repeated elements and novel gene families across ecological guilds.</title>
        <authorList>
            <consortium name="Lawrence Berkeley National Laboratory"/>
            <person name="Harder C.B."/>
            <person name="Miyauchi S."/>
            <person name="Viragh M."/>
            <person name="Kuo A."/>
            <person name="Thoen E."/>
            <person name="Andreopoulos B."/>
            <person name="Lu D."/>
            <person name="Skrede I."/>
            <person name="Drula E."/>
            <person name="Henrissat B."/>
            <person name="Morin E."/>
            <person name="Kohler A."/>
            <person name="Barry K."/>
            <person name="LaButti K."/>
            <person name="Morin E."/>
            <person name="Salamov A."/>
            <person name="Lipzen A."/>
            <person name="Mereny Z."/>
            <person name="Hegedus B."/>
            <person name="Baldrian P."/>
            <person name="Stursova M."/>
            <person name="Weitz H."/>
            <person name="Taylor A."/>
            <person name="Grigoriev I.V."/>
            <person name="Nagy L.G."/>
            <person name="Martin F."/>
            <person name="Kauserud H."/>
        </authorList>
    </citation>
    <scope>NUCLEOTIDE SEQUENCE</scope>
    <source>
        <strain evidence="3">CBHHK200</strain>
    </source>
</reference>
<evidence type="ECO:0000313" key="3">
    <source>
        <dbReference type="EMBL" id="KAJ7035886.1"/>
    </source>
</evidence>
<dbReference type="EMBL" id="JARJCM010000047">
    <property type="protein sequence ID" value="KAJ7035886.1"/>
    <property type="molecule type" value="Genomic_DNA"/>
</dbReference>
<protein>
    <submittedName>
        <fullName evidence="3">Uncharacterized protein</fullName>
    </submittedName>
</protein>
<keyword evidence="2" id="KW-0812">Transmembrane</keyword>
<dbReference type="AlphaFoldDB" id="A0AAD6X5P3"/>